<dbReference type="RefSeq" id="WP_308474295.1">
    <property type="nucleotide sequence ID" value="NZ_OY726394.1"/>
</dbReference>
<sequence length="199" mass="21073">MSIRRITLLPGIVLGAALGGVALVGAVANADPSNQPFSPNDFSHWPSSQLGSDYDYDFTDSKDLGSIPGINYTAYQTTTNWQIFDSDGNTTGSFDSILTHYQLGPPFPLVPFAYVVDSNVVSDSAGTGLPAGTTWDASGLQLAGFTLFGSQSVSLPDDMTADFFTFFGIANEVVTSDAGITDYLYVFGPDPILLFDIPA</sequence>
<keyword evidence="2" id="KW-1185">Reference proteome</keyword>
<protein>
    <recommendedName>
        <fullName evidence="3">PEP-CTERM sorting domain-containing protein</fullName>
    </recommendedName>
</protein>
<evidence type="ECO:0000313" key="2">
    <source>
        <dbReference type="Proteomes" id="UP001190336"/>
    </source>
</evidence>
<accession>A0ABN9NES1</accession>
<reference evidence="1 2" key="1">
    <citation type="submission" date="2023-08" db="EMBL/GenBank/DDBJ databases">
        <authorList>
            <person name="Folkvardsen B D."/>
            <person name="Norman A."/>
        </authorList>
    </citation>
    <scope>NUCLEOTIDE SEQUENCE [LARGE SCALE GENOMIC DNA]</scope>
    <source>
        <strain evidence="1 2">Mu0083</strain>
    </source>
</reference>
<evidence type="ECO:0008006" key="3">
    <source>
        <dbReference type="Google" id="ProtNLM"/>
    </source>
</evidence>
<gene>
    <name evidence="1" type="ORF">MU0083_003625</name>
</gene>
<dbReference type="EMBL" id="OY726394">
    <property type="protein sequence ID" value="CAJ1505179.1"/>
    <property type="molecule type" value="Genomic_DNA"/>
</dbReference>
<dbReference type="Proteomes" id="UP001190336">
    <property type="component" value="Chromosome"/>
</dbReference>
<evidence type="ECO:0000313" key="1">
    <source>
        <dbReference type="EMBL" id="CAJ1505179.1"/>
    </source>
</evidence>
<name>A0ABN9NES1_9MYCO</name>
<organism evidence="1 2">
    <name type="scientific">[Mycobacterium] kokjensenii</name>
    <dbReference type="NCBI Taxonomy" id="3064287"/>
    <lineage>
        <taxon>Bacteria</taxon>
        <taxon>Bacillati</taxon>
        <taxon>Actinomycetota</taxon>
        <taxon>Actinomycetes</taxon>
        <taxon>Mycobacteriales</taxon>
        <taxon>Mycobacteriaceae</taxon>
        <taxon>Mycolicibacter</taxon>
    </lineage>
</organism>
<proteinExistence type="predicted"/>